<sequence length="113" mass="13085">MARSYWKPVEFQLSTKRKRSKDSIGMSLREKKPEQFCPVDENWGILPKRVTPKSKRGGLSKAKEDGNRNSRAPFKFPDVDPTYALLGFSSSTFFQEEKTSTKEEMHIYSKSFL</sequence>
<dbReference type="AlphaFoldDB" id="A0A9Q1AUL5"/>
<evidence type="ECO:0000256" key="1">
    <source>
        <dbReference type="SAM" id="MobiDB-lite"/>
    </source>
</evidence>
<dbReference type="EMBL" id="JAPFRF010000012">
    <property type="protein sequence ID" value="KAJ7313170.1"/>
    <property type="molecule type" value="Genomic_DNA"/>
</dbReference>
<comment type="caution">
    <text evidence="2">The sequence shown here is derived from an EMBL/GenBank/DDBJ whole genome shotgun (WGS) entry which is preliminary data.</text>
</comment>
<organism evidence="2 3">
    <name type="scientific">Phrynocephalus forsythii</name>
    <dbReference type="NCBI Taxonomy" id="171643"/>
    <lineage>
        <taxon>Eukaryota</taxon>
        <taxon>Metazoa</taxon>
        <taxon>Chordata</taxon>
        <taxon>Craniata</taxon>
        <taxon>Vertebrata</taxon>
        <taxon>Euteleostomi</taxon>
        <taxon>Lepidosauria</taxon>
        <taxon>Squamata</taxon>
        <taxon>Bifurcata</taxon>
        <taxon>Unidentata</taxon>
        <taxon>Episquamata</taxon>
        <taxon>Toxicofera</taxon>
        <taxon>Iguania</taxon>
        <taxon>Acrodonta</taxon>
        <taxon>Agamidae</taxon>
        <taxon>Agaminae</taxon>
        <taxon>Phrynocephalus</taxon>
    </lineage>
</organism>
<accession>A0A9Q1AUL5</accession>
<name>A0A9Q1AUL5_9SAUR</name>
<feature type="region of interest" description="Disordered" evidence="1">
    <location>
        <begin position="48"/>
        <end position="75"/>
    </location>
</feature>
<reference evidence="2" key="1">
    <citation type="journal article" date="2023" name="DNA Res.">
        <title>Chromosome-level genome assembly of Phrynocephalus forsythii using third-generation DNA sequencing and Hi-C analysis.</title>
        <authorList>
            <person name="Qi Y."/>
            <person name="Zhao W."/>
            <person name="Zhao Y."/>
            <person name="Niu C."/>
            <person name="Cao S."/>
            <person name="Zhang Y."/>
        </authorList>
    </citation>
    <scope>NUCLEOTIDE SEQUENCE</scope>
    <source>
        <tissue evidence="2">Muscle</tissue>
    </source>
</reference>
<keyword evidence="3" id="KW-1185">Reference proteome</keyword>
<evidence type="ECO:0000313" key="2">
    <source>
        <dbReference type="EMBL" id="KAJ7313170.1"/>
    </source>
</evidence>
<gene>
    <name evidence="2" type="ORF">JRQ81_004444</name>
</gene>
<evidence type="ECO:0000313" key="3">
    <source>
        <dbReference type="Proteomes" id="UP001142489"/>
    </source>
</evidence>
<proteinExistence type="predicted"/>
<dbReference type="Proteomes" id="UP001142489">
    <property type="component" value="Unassembled WGS sequence"/>
</dbReference>
<protein>
    <submittedName>
        <fullName evidence="2">Uncharacterized protein</fullName>
    </submittedName>
</protein>